<dbReference type="OrthoDB" id="8687324at2"/>
<dbReference type="RefSeq" id="WP_132476223.1">
    <property type="nucleotide sequence ID" value="NZ_JBHRVM010000001.1"/>
</dbReference>
<evidence type="ECO:0000313" key="2">
    <source>
        <dbReference type="Proteomes" id="UP000294692"/>
    </source>
</evidence>
<gene>
    <name evidence="1" type="ORF">EV686_10456</name>
</gene>
<dbReference type="InterPro" id="IPR011006">
    <property type="entry name" value="CheY-like_superfamily"/>
</dbReference>
<protein>
    <recommendedName>
        <fullName evidence="3">Regulatory Fis family protein</fullName>
    </recommendedName>
</protein>
<reference evidence="1 2" key="1">
    <citation type="submission" date="2019-03" db="EMBL/GenBank/DDBJ databases">
        <title>Genomic Encyclopedia of Type Strains, Phase IV (KMG-IV): sequencing the most valuable type-strain genomes for metagenomic binning, comparative biology and taxonomic classification.</title>
        <authorList>
            <person name="Goeker M."/>
        </authorList>
    </citation>
    <scope>NUCLEOTIDE SEQUENCE [LARGE SCALE GENOMIC DNA]</scope>
    <source>
        <strain evidence="1 2">DSM 100048</strain>
    </source>
</reference>
<keyword evidence="2" id="KW-1185">Reference proteome</keyword>
<dbReference type="Proteomes" id="UP000294692">
    <property type="component" value="Unassembled WGS sequence"/>
</dbReference>
<organism evidence="1 2">
    <name type="scientific">Paracandidimonas soli</name>
    <dbReference type="NCBI Taxonomy" id="1917182"/>
    <lineage>
        <taxon>Bacteria</taxon>
        <taxon>Pseudomonadati</taxon>
        <taxon>Pseudomonadota</taxon>
        <taxon>Betaproteobacteria</taxon>
        <taxon>Burkholderiales</taxon>
        <taxon>Alcaligenaceae</taxon>
        <taxon>Paracandidimonas</taxon>
    </lineage>
</organism>
<name>A0A4V2VRL3_9BURK</name>
<dbReference type="SUPFAM" id="SSF52172">
    <property type="entry name" value="CheY-like"/>
    <property type="match status" value="1"/>
</dbReference>
<accession>A0A4V2VRL3</accession>
<dbReference type="EMBL" id="SMBX01000004">
    <property type="protein sequence ID" value="TCU98959.1"/>
    <property type="molecule type" value="Genomic_DNA"/>
</dbReference>
<sequence length="281" mass="30537">MRENFDCALLMPSGCEAWAGQWEGSLAKGRLQVRRLEGGVDTQAEDATRALGRLAGILKAYDACLLPVSSANLAWARISLSRARCVLKTPVIILAQDLQAVALCDLIRMGVTDFIRTPGCPEELRARLEKIRFGQMRQGAAHGQPLYSLAPGRQPAGMLDEPRTAGGGEPSGMMEFIDQIDDAVLESCLQRKGIDLKAFAVAAANRCAASQLSFREAKGQIVAGFEQAYLSAMLGRCAGNIAQAARCSAKHRRAFWALVRKYEIDAAQFRELERPFHSQGG</sequence>
<dbReference type="InterPro" id="IPR009057">
    <property type="entry name" value="Homeodomain-like_sf"/>
</dbReference>
<comment type="caution">
    <text evidence="1">The sequence shown here is derived from an EMBL/GenBank/DDBJ whole genome shotgun (WGS) entry which is preliminary data.</text>
</comment>
<dbReference type="SUPFAM" id="SSF46689">
    <property type="entry name" value="Homeodomain-like"/>
    <property type="match status" value="1"/>
</dbReference>
<evidence type="ECO:0008006" key="3">
    <source>
        <dbReference type="Google" id="ProtNLM"/>
    </source>
</evidence>
<dbReference type="Gene3D" id="1.10.10.60">
    <property type="entry name" value="Homeodomain-like"/>
    <property type="match status" value="1"/>
</dbReference>
<dbReference type="AlphaFoldDB" id="A0A4V2VRL3"/>
<proteinExistence type="predicted"/>
<evidence type="ECO:0000313" key="1">
    <source>
        <dbReference type="EMBL" id="TCU98959.1"/>
    </source>
</evidence>